<reference evidence="2" key="1">
    <citation type="submission" date="2015-03" db="EMBL/GenBank/DDBJ databases">
        <authorList>
            <consortium name="Pathogen Informatics"/>
        </authorList>
    </citation>
    <scope>NUCLEOTIDE SEQUENCE [LARGE SCALE GENOMIC DNA]</scope>
    <source>
        <strain evidence="2">IP27925</strain>
    </source>
</reference>
<dbReference type="SUPFAM" id="SSF47598">
    <property type="entry name" value="Ribbon-helix-helix"/>
    <property type="match status" value="1"/>
</dbReference>
<name>A0A0T9UVV8_YERAE</name>
<dbReference type="EMBL" id="CQEM01000021">
    <property type="protein sequence ID" value="CNL76181.1"/>
    <property type="molecule type" value="Genomic_DNA"/>
</dbReference>
<protein>
    <recommendedName>
        <fullName evidence="3">Arc-like DNA binding domain-containing protein</fullName>
    </recommendedName>
</protein>
<dbReference type="RefSeq" id="WP_155412740.1">
    <property type="nucleotide sequence ID" value="NZ_CQEM01000021.1"/>
</dbReference>
<dbReference type="Proteomes" id="UP000040088">
    <property type="component" value="Unassembled WGS sequence"/>
</dbReference>
<dbReference type="AlphaFoldDB" id="A0A0T9UVV8"/>
<accession>A0A0T9UVV8</accession>
<dbReference type="Gene3D" id="1.10.1220.10">
    <property type="entry name" value="Met repressor-like"/>
    <property type="match status" value="1"/>
</dbReference>
<sequence length="56" mass="6472">MKNKSVKMKTSTIRLPIDLSKALSHMAVDNERSLNTEMIYALKRYVETNKNRGMDV</sequence>
<organism evidence="1 2">
    <name type="scientific">Yersinia aleksiciae</name>
    <dbReference type="NCBI Taxonomy" id="263819"/>
    <lineage>
        <taxon>Bacteria</taxon>
        <taxon>Pseudomonadati</taxon>
        <taxon>Pseudomonadota</taxon>
        <taxon>Gammaproteobacteria</taxon>
        <taxon>Enterobacterales</taxon>
        <taxon>Yersiniaceae</taxon>
        <taxon>Yersinia</taxon>
    </lineage>
</organism>
<proteinExistence type="predicted"/>
<evidence type="ECO:0008006" key="3">
    <source>
        <dbReference type="Google" id="ProtNLM"/>
    </source>
</evidence>
<gene>
    <name evidence="1" type="ORF">ERS008460_03715</name>
</gene>
<evidence type="ECO:0000313" key="1">
    <source>
        <dbReference type="EMBL" id="CNL76181.1"/>
    </source>
</evidence>
<dbReference type="InterPro" id="IPR013321">
    <property type="entry name" value="Arc_rbn_hlx_hlx"/>
</dbReference>
<dbReference type="InterPro" id="IPR010985">
    <property type="entry name" value="Ribbon_hlx_hlx"/>
</dbReference>
<dbReference type="GO" id="GO:0006355">
    <property type="term" value="P:regulation of DNA-templated transcription"/>
    <property type="evidence" value="ECO:0007669"/>
    <property type="project" value="InterPro"/>
</dbReference>
<evidence type="ECO:0000313" key="2">
    <source>
        <dbReference type="Proteomes" id="UP000040088"/>
    </source>
</evidence>
<dbReference type="GO" id="GO:0043565">
    <property type="term" value="F:sequence-specific DNA binding"/>
    <property type="evidence" value="ECO:0007669"/>
    <property type="project" value="UniProtKB-ARBA"/>
</dbReference>